<evidence type="ECO:0000256" key="1">
    <source>
        <dbReference type="SAM" id="Phobius"/>
    </source>
</evidence>
<dbReference type="EMBL" id="SJSN01000002">
    <property type="protein sequence ID" value="TCD12090.1"/>
    <property type="molecule type" value="Genomic_DNA"/>
</dbReference>
<keyword evidence="1" id="KW-0472">Membrane</keyword>
<feature type="transmembrane region" description="Helical" evidence="1">
    <location>
        <begin position="20"/>
        <end position="39"/>
    </location>
</feature>
<reference evidence="2 3" key="1">
    <citation type="submission" date="2019-02" db="EMBL/GenBank/DDBJ databases">
        <title>Pedobacter sp. RP-3-11 sp. nov., isolated from Arctic soil.</title>
        <authorList>
            <person name="Dahal R.H."/>
        </authorList>
    </citation>
    <scope>NUCLEOTIDE SEQUENCE [LARGE SCALE GENOMIC DNA]</scope>
    <source>
        <strain evidence="2 3">RP-3-11</strain>
    </source>
</reference>
<evidence type="ECO:0000313" key="2">
    <source>
        <dbReference type="EMBL" id="TCD12090.1"/>
    </source>
</evidence>
<comment type="caution">
    <text evidence="2">The sequence shown here is derived from an EMBL/GenBank/DDBJ whole genome shotgun (WGS) entry which is preliminary data.</text>
</comment>
<dbReference type="Proteomes" id="UP000291485">
    <property type="component" value="Unassembled WGS sequence"/>
</dbReference>
<keyword evidence="1" id="KW-0812">Transmembrane</keyword>
<accession>A0A4R0P8T9</accession>
<dbReference type="AlphaFoldDB" id="A0A4R0P8T9"/>
<evidence type="ECO:0000313" key="3">
    <source>
        <dbReference type="Proteomes" id="UP000291485"/>
    </source>
</evidence>
<name>A0A4R0P8T9_9SPHI</name>
<keyword evidence="1" id="KW-1133">Transmembrane helix</keyword>
<dbReference type="OrthoDB" id="1246608at2"/>
<dbReference type="RefSeq" id="WP_131556570.1">
    <property type="nucleotide sequence ID" value="NZ_SJSN01000002.1"/>
</dbReference>
<keyword evidence="3" id="KW-1185">Reference proteome</keyword>
<proteinExistence type="predicted"/>
<gene>
    <name evidence="2" type="ORF">EZ449_03470</name>
</gene>
<protein>
    <submittedName>
        <fullName evidence="2">Uncharacterized protein</fullName>
    </submittedName>
</protein>
<sequence>MEYFIKKEIAKLQKLRIMNVIFLLTVNFSIVGLFIYFFNEVYRQRNLKENFISYILPTISYIQLILSLVILPLFLIVYKRFGVLGELKVLNKDFSLLYEDYTNSVDRLFTTLPQYLISQKGLFVFKNFRKVFFPLQSISKIIIKNVNLGRFGRKCHIRFYENDVYKTQTTYSSIYPQEADFLKKKIKIINPSVIFEEI</sequence>
<feature type="transmembrane region" description="Helical" evidence="1">
    <location>
        <begin position="51"/>
        <end position="78"/>
    </location>
</feature>
<organism evidence="2 3">
    <name type="scientific">Pedobacter frigidisoli</name>
    <dbReference type="NCBI Taxonomy" id="2530455"/>
    <lineage>
        <taxon>Bacteria</taxon>
        <taxon>Pseudomonadati</taxon>
        <taxon>Bacteroidota</taxon>
        <taxon>Sphingobacteriia</taxon>
        <taxon>Sphingobacteriales</taxon>
        <taxon>Sphingobacteriaceae</taxon>
        <taxon>Pedobacter</taxon>
    </lineage>
</organism>